<comment type="caution">
    <text evidence="2">The sequence shown here is derived from an EMBL/GenBank/DDBJ whole genome shotgun (WGS) entry which is preliminary data.</text>
</comment>
<evidence type="ECO:0000313" key="3">
    <source>
        <dbReference type="Proteomes" id="UP001497623"/>
    </source>
</evidence>
<proteinExistence type="predicted"/>
<reference evidence="2 3" key="1">
    <citation type="submission" date="2024-05" db="EMBL/GenBank/DDBJ databases">
        <authorList>
            <person name="Wallberg A."/>
        </authorList>
    </citation>
    <scope>NUCLEOTIDE SEQUENCE [LARGE SCALE GENOMIC DNA]</scope>
</reference>
<dbReference type="EMBL" id="CAXKWB010038640">
    <property type="protein sequence ID" value="CAL4152048.1"/>
    <property type="molecule type" value="Genomic_DNA"/>
</dbReference>
<dbReference type="Proteomes" id="UP001497623">
    <property type="component" value="Unassembled WGS sequence"/>
</dbReference>
<evidence type="ECO:0000313" key="2">
    <source>
        <dbReference type="EMBL" id="CAL4152048.1"/>
    </source>
</evidence>
<keyword evidence="3" id="KW-1185">Reference proteome</keyword>
<evidence type="ECO:0000256" key="1">
    <source>
        <dbReference type="SAM" id="MobiDB-lite"/>
    </source>
</evidence>
<organism evidence="2 3">
    <name type="scientific">Meganyctiphanes norvegica</name>
    <name type="common">Northern krill</name>
    <name type="synonym">Thysanopoda norvegica</name>
    <dbReference type="NCBI Taxonomy" id="48144"/>
    <lineage>
        <taxon>Eukaryota</taxon>
        <taxon>Metazoa</taxon>
        <taxon>Ecdysozoa</taxon>
        <taxon>Arthropoda</taxon>
        <taxon>Crustacea</taxon>
        <taxon>Multicrustacea</taxon>
        <taxon>Malacostraca</taxon>
        <taxon>Eumalacostraca</taxon>
        <taxon>Eucarida</taxon>
        <taxon>Euphausiacea</taxon>
        <taxon>Euphausiidae</taxon>
        <taxon>Meganyctiphanes</taxon>
    </lineage>
</organism>
<sequence>MSVDGYALENLDRVGVGRTPAHMGARRRKYSIPASGNHWTLEPPQQPGSSRPISRSGSPNRRRFSNVSDAVSRKISTTIGWRSVGISEVVNQSKFMCSQYIRSRLKRAGLLHKKLGLQRLRSVSNLQGGWEVCE</sequence>
<name>A0AAV2S267_MEGNR</name>
<accession>A0AAV2S267</accession>
<feature type="region of interest" description="Disordered" evidence="1">
    <location>
        <begin position="19"/>
        <end position="72"/>
    </location>
</feature>
<gene>
    <name evidence="2" type="ORF">MNOR_LOCUS30883</name>
</gene>
<protein>
    <submittedName>
        <fullName evidence="2">Uncharacterized protein</fullName>
    </submittedName>
</protein>
<dbReference type="AlphaFoldDB" id="A0AAV2S267"/>
<feature type="compositionally biased region" description="Low complexity" evidence="1">
    <location>
        <begin position="47"/>
        <end position="59"/>
    </location>
</feature>
<feature type="non-terminal residue" evidence="2">
    <location>
        <position position="134"/>
    </location>
</feature>